<evidence type="ECO:0000256" key="3">
    <source>
        <dbReference type="ARBA" id="ARBA00022691"/>
    </source>
</evidence>
<dbReference type="STRING" id="282301.A0A267FHC2"/>
<gene>
    <name evidence="7" type="ORF">BOX15_Mlig033725g2</name>
</gene>
<dbReference type="PROSITE" id="PS50297">
    <property type="entry name" value="ANK_REP_REGION"/>
    <property type="match status" value="1"/>
</dbReference>
<keyword evidence="4" id="KW-0040">ANK repeat</keyword>
<accession>A0A267FHC2</accession>
<dbReference type="InterPro" id="IPR036770">
    <property type="entry name" value="Ankyrin_rpt-contain_sf"/>
</dbReference>
<dbReference type="InterPro" id="IPR026480">
    <property type="entry name" value="RMT2_dom"/>
</dbReference>
<protein>
    <recommendedName>
        <fullName evidence="6">RMT2 domain-containing protein</fullName>
    </recommendedName>
</protein>
<dbReference type="CDD" id="cd02440">
    <property type="entry name" value="AdoMet_MTases"/>
    <property type="match status" value="1"/>
</dbReference>
<sequence length="392" mass="43309">PRTRMEAETSTVESRKRKAASPSRQPPDGSNGDCPVEEESATCWEPSPDDVQLVLAASKGDVKTVRRLLAETGADPCYQDHRTGMSVLMAAAASGSADTVRCLLDNGAPWNAVDRQYHCAGEYATCNGHQAVVDLLLNHAAASELLLGALLSGERALGVTELQREYMRQRLTYCGGGDLLLDGEGYAVMMAWEQPLMERHASYICPRPGLRVLNVGFGMGIVDTELQKLGPASHTIVEAHPDVLARMRHQGWPDKPGVRIVSGRWQDVVADLGPFDGVFFDTYAEDDLDLHSFHAHLPRLLALGGRYAFYNGMCPDNVFFHAVACEVVRLRLLRLGLRCTFRPLPVKVDDAKLWQGVRDRYWHFDTYYLPEVCRPEEEDSHSAAAPMDASSE</sequence>
<evidence type="ECO:0000313" key="7">
    <source>
        <dbReference type="EMBL" id="PAA73185.1"/>
    </source>
</evidence>
<dbReference type="PANTHER" id="PTHR32379:SF1">
    <property type="entry name" value="GUANIDINOACETATE N-METHYLTRANSFERASE"/>
    <property type="match status" value="1"/>
</dbReference>
<keyword evidence="1" id="KW-0489">Methyltransferase</keyword>
<dbReference type="OrthoDB" id="6225260at2759"/>
<dbReference type="SUPFAM" id="SSF48403">
    <property type="entry name" value="Ankyrin repeat"/>
    <property type="match status" value="1"/>
</dbReference>
<feature type="non-terminal residue" evidence="7">
    <location>
        <position position="1"/>
    </location>
</feature>
<feature type="region of interest" description="Disordered" evidence="5">
    <location>
        <begin position="1"/>
        <end position="44"/>
    </location>
</feature>
<reference evidence="7 8" key="1">
    <citation type="submission" date="2017-06" db="EMBL/GenBank/DDBJ databases">
        <title>A platform for efficient transgenesis in Macrostomum lignano, a flatworm model organism for stem cell research.</title>
        <authorList>
            <person name="Berezikov E."/>
        </authorList>
    </citation>
    <scope>NUCLEOTIDE SEQUENCE [LARGE SCALE GENOMIC DNA]</scope>
    <source>
        <strain evidence="7">DV1</strain>
        <tissue evidence="7">Whole organism</tissue>
    </source>
</reference>
<dbReference type="InterPro" id="IPR002110">
    <property type="entry name" value="Ankyrin_rpt"/>
</dbReference>
<dbReference type="Pfam" id="PF12796">
    <property type="entry name" value="Ank_2"/>
    <property type="match status" value="1"/>
</dbReference>
<dbReference type="PROSITE" id="PS51559">
    <property type="entry name" value="SAM_RMT2"/>
    <property type="match status" value="1"/>
</dbReference>
<name>A0A267FHC2_9PLAT</name>
<feature type="domain" description="RMT2" evidence="6">
    <location>
        <begin position="157"/>
        <end position="392"/>
    </location>
</feature>
<organism evidence="7 8">
    <name type="scientific">Macrostomum lignano</name>
    <dbReference type="NCBI Taxonomy" id="282301"/>
    <lineage>
        <taxon>Eukaryota</taxon>
        <taxon>Metazoa</taxon>
        <taxon>Spiralia</taxon>
        <taxon>Lophotrochozoa</taxon>
        <taxon>Platyhelminthes</taxon>
        <taxon>Rhabditophora</taxon>
        <taxon>Macrostomorpha</taxon>
        <taxon>Macrostomida</taxon>
        <taxon>Macrostomidae</taxon>
        <taxon>Macrostomum</taxon>
    </lineage>
</organism>
<dbReference type="InterPro" id="IPR029063">
    <property type="entry name" value="SAM-dependent_MTases_sf"/>
</dbReference>
<proteinExistence type="predicted"/>
<dbReference type="EMBL" id="NIVC01001025">
    <property type="protein sequence ID" value="PAA73185.1"/>
    <property type="molecule type" value="Genomic_DNA"/>
</dbReference>
<keyword evidence="8" id="KW-1185">Reference proteome</keyword>
<evidence type="ECO:0000256" key="2">
    <source>
        <dbReference type="ARBA" id="ARBA00022679"/>
    </source>
</evidence>
<dbReference type="AlphaFoldDB" id="A0A267FHC2"/>
<evidence type="ECO:0000313" key="8">
    <source>
        <dbReference type="Proteomes" id="UP000215902"/>
    </source>
</evidence>
<evidence type="ECO:0000259" key="6">
    <source>
        <dbReference type="PROSITE" id="PS51559"/>
    </source>
</evidence>
<dbReference type="Proteomes" id="UP000215902">
    <property type="component" value="Unassembled WGS sequence"/>
</dbReference>
<dbReference type="Gene3D" id="1.25.40.20">
    <property type="entry name" value="Ankyrin repeat-containing domain"/>
    <property type="match status" value="1"/>
</dbReference>
<feature type="repeat" description="ANK" evidence="4">
    <location>
        <begin position="83"/>
        <end position="115"/>
    </location>
</feature>
<comment type="caution">
    <text evidence="7">The sequence shown here is derived from an EMBL/GenBank/DDBJ whole genome shotgun (WGS) entry which is preliminary data.</text>
</comment>
<evidence type="ECO:0000256" key="4">
    <source>
        <dbReference type="PROSITE-ProRule" id="PRU00023"/>
    </source>
</evidence>
<evidence type="ECO:0000256" key="1">
    <source>
        <dbReference type="ARBA" id="ARBA00022603"/>
    </source>
</evidence>
<dbReference type="PANTHER" id="PTHR32379">
    <property type="entry name" value="GUANIDINOACETATE N-METHYLTRANSFERASE"/>
    <property type="match status" value="1"/>
</dbReference>
<keyword evidence="2" id="KW-0808">Transferase</keyword>
<dbReference type="InterPro" id="IPR051038">
    <property type="entry name" value="RMT2/GAMT_Mtase"/>
</dbReference>
<evidence type="ECO:0000256" key="5">
    <source>
        <dbReference type="SAM" id="MobiDB-lite"/>
    </source>
</evidence>
<keyword evidence="3" id="KW-0949">S-adenosyl-L-methionine</keyword>
<dbReference type="GO" id="GO:0032259">
    <property type="term" value="P:methylation"/>
    <property type="evidence" value="ECO:0007669"/>
    <property type="project" value="UniProtKB-KW"/>
</dbReference>
<dbReference type="SUPFAM" id="SSF53335">
    <property type="entry name" value="S-adenosyl-L-methionine-dependent methyltransferases"/>
    <property type="match status" value="1"/>
</dbReference>
<dbReference type="PROSITE" id="PS50088">
    <property type="entry name" value="ANK_REPEAT"/>
    <property type="match status" value="1"/>
</dbReference>
<dbReference type="GO" id="GO:0008757">
    <property type="term" value="F:S-adenosylmethionine-dependent methyltransferase activity"/>
    <property type="evidence" value="ECO:0007669"/>
    <property type="project" value="TreeGrafter"/>
</dbReference>
<dbReference type="Gene3D" id="3.40.50.150">
    <property type="entry name" value="Vaccinia Virus protein VP39"/>
    <property type="match status" value="1"/>
</dbReference>
<dbReference type="GO" id="GO:0005634">
    <property type="term" value="C:nucleus"/>
    <property type="evidence" value="ECO:0007669"/>
    <property type="project" value="TreeGrafter"/>
</dbReference>
<dbReference type="GO" id="GO:0005737">
    <property type="term" value="C:cytoplasm"/>
    <property type="evidence" value="ECO:0007669"/>
    <property type="project" value="TreeGrafter"/>
</dbReference>
<dbReference type="SMART" id="SM00248">
    <property type="entry name" value="ANK"/>
    <property type="match status" value="2"/>
</dbReference>